<evidence type="ECO:0000313" key="4">
    <source>
        <dbReference type="Proteomes" id="UP001141552"/>
    </source>
</evidence>
<evidence type="ECO:0000256" key="1">
    <source>
        <dbReference type="SAM" id="MobiDB-lite"/>
    </source>
</evidence>
<keyword evidence="4" id="KW-1185">Reference proteome</keyword>
<dbReference type="Pfam" id="PF14111">
    <property type="entry name" value="DUF4283"/>
    <property type="match status" value="1"/>
</dbReference>
<dbReference type="InterPro" id="IPR025558">
    <property type="entry name" value="DUF4283"/>
</dbReference>
<reference evidence="3" key="2">
    <citation type="journal article" date="2023" name="Plants (Basel)">
        <title>Annotation of the Turnera subulata (Passifloraceae) Draft Genome Reveals the S-Locus Evolved after the Divergence of Turneroideae from Passifloroideae in a Stepwise Manner.</title>
        <authorList>
            <person name="Henning P.M."/>
            <person name="Roalson E.H."/>
            <person name="Mir W."/>
            <person name="McCubbin A.G."/>
            <person name="Shore J.S."/>
        </authorList>
    </citation>
    <scope>NUCLEOTIDE SEQUENCE</scope>
    <source>
        <strain evidence="3">F60SS</strain>
    </source>
</reference>
<dbReference type="Proteomes" id="UP001141552">
    <property type="component" value="Unassembled WGS sequence"/>
</dbReference>
<dbReference type="AlphaFoldDB" id="A0A9Q0JCY8"/>
<evidence type="ECO:0000259" key="2">
    <source>
        <dbReference type="Pfam" id="PF14111"/>
    </source>
</evidence>
<accession>A0A9Q0JCY8</accession>
<dbReference type="PANTHER" id="PTHR31286">
    <property type="entry name" value="GLYCINE-RICH CELL WALL STRUCTURAL PROTEIN 1.8-LIKE"/>
    <property type="match status" value="1"/>
</dbReference>
<feature type="region of interest" description="Disordered" evidence="1">
    <location>
        <begin position="234"/>
        <end position="259"/>
    </location>
</feature>
<dbReference type="EMBL" id="JAKUCV010003957">
    <property type="protein sequence ID" value="KAJ4837044.1"/>
    <property type="molecule type" value="Genomic_DNA"/>
</dbReference>
<gene>
    <name evidence="3" type="ORF">Tsubulata_025984</name>
</gene>
<organism evidence="3 4">
    <name type="scientific">Turnera subulata</name>
    <dbReference type="NCBI Taxonomy" id="218843"/>
    <lineage>
        <taxon>Eukaryota</taxon>
        <taxon>Viridiplantae</taxon>
        <taxon>Streptophyta</taxon>
        <taxon>Embryophyta</taxon>
        <taxon>Tracheophyta</taxon>
        <taxon>Spermatophyta</taxon>
        <taxon>Magnoliopsida</taxon>
        <taxon>eudicotyledons</taxon>
        <taxon>Gunneridae</taxon>
        <taxon>Pentapetalae</taxon>
        <taxon>rosids</taxon>
        <taxon>fabids</taxon>
        <taxon>Malpighiales</taxon>
        <taxon>Passifloraceae</taxon>
        <taxon>Turnera</taxon>
    </lineage>
</organism>
<name>A0A9Q0JCY8_9ROSI</name>
<feature type="domain" description="DUF4283" evidence="2">
    <location>
        <begin position="38"/>
        <end position="83"/>
    </location>
</feature>
<dbReference type="OrthoDB" id="1305040at2759"/>
<comment type="caution">
    <text evidence="3">The sequence shown here is derived from an EMBL/GenBank/DDBJ whole genome shotgun (WGS) entry which is preliminary data.</text>
</comment>
<dbReference type="PANTHER" id="PTHR31286:SF99">
    <property type="entry name" value="DUF4283 DOMAIN-CONTAINING PROTEIN"/>
    <property type="match status" value="1"/>
</dbReference>
<reference evidence="3" key="1">
    <citation type="submission" date="2022-02" db="EMBL/GenBank/DDBJ databases">
        <authorList>
            <person name="Henning P.M."/>
            <person name="McCubbin A.G."/>
            <person name="Shore J.S."/>
        </authorList>
    </citation>
    <scope>NUCLEOTIDE SEQUENCE</scope>
    <source>
        <strain evidence="3">F60SS</strain>
        <tissue evidence="3">Leaves</tissue>
    </source>
</reference>
<protein>
    <recommendedName>
        <fullName evidence="2">DUF4283 domain-containing protein</fullName>
    </recommendedName>
</protein>
<dbReference type="InterPro" id="IPR040256">
    <property type="entry name" value="At4g02000-like"/>
</dbReference>
<sequence length="272" mass="31027">MTKALEAKMEKATQVTKTTEAEVEKTTETEVGRRVSVVVDLENNFYFVRFQSRYDYLRALTDGPWIVLGHYLTVEPWKPQFNPITHKVTSIVGWVQIPNLSSEYYDRRLLQTVCNGIGCLVRLDHNTEEALRGRYARVAVEIDLSKPLQSQVLVDDTWYHIAYVNIPDICFECGLVGLVMSECPQRVQPHTNQEVLQPDGRRIVNHLTGDQASQQPPLAGSKQPRGEWMIAGRKRRPQRAGNGQQNKETSSHKETSNNINSGSRFDIFCRII</sequence>
<evidence type="ECO:0000313" key="3">
    <source>
        <dbReference type="EMBL" id="KAJ4837044.1"/>
    </source>
</evidence>
<proteinExistence type="predicted"/>